<organism evidence="1 2">
    <name type="scientific">Artomyces pyxidatus</name>
    <dbReference type="NCBI Taxonomy" id="48021"/>
    <lineage>
        <taxon>Eukaryota</taxon>
        <taxon>Fungi</taxon>
        <taxon>Dikarya</taxon>
        <taxon>Basidiomycota</taxon>
        <taxon>Agaricomycotina</taxon>
        <taxon>Agaricomycetes</taxon>
        <taxon>Russulales</taxon>
        <taxon>Auriscalpiaceae</taxon>
        <taxon>Artomyces</taxon>
    </lineage>
</organism>
<accession>A0ACB8TCS1</accession>
<dbReference type="EMBL" id="MU277193">
    <property type="protein sequence ID" value="KAI0066076.1"/>
    <property type="molecule type" value="Genomic_DNA"/>
</dbReference>
<sequence length="255" mass="27962">MSSPSPAPTSRPPASKKKAKAYLVAYNLLSAAGWSYILYITLAHLSNSAAPQSLIQGFVRPIYVPSYVPAALVPLYKRASTTYAAVGRDTAYVQSAAALEVLHVLFGFVRSPLPTTAMQVASRLYLVWGIADKYPAAQASPLYASMVLSWAVTEVIRYTFYAGSLVGAEPSFLVWLRYTTFYVLYPTGAGSEAFVCLTTLPVRTSVQHWDVGSLIRGLLFVTWLPGLYVMYTYMIKQRRKIYGTGRTLGAKPKSS</sequence>
<evidence type="ECO:0000313" key="2">
    <source>
        <dbReference type="Proteomes" id="UP000814140"/>
    </source>
</evidence>
<dbReference type="Proteomes" id="UP000814140">
    <property type="component" value="Unassembled WGS sequence"/>
</dbReference>
<proteinExistence type="predicted"/>
<comment type="caution">
    <text evidence="1">The sequence shown here is derived from an EMBL/GenBank/DDBJ whole genome shotgun (WGS) entry which is preliminary data.</text>
</comment>
<reference evidence="1" key="1">
    <citation type="submission" date="2021-03" db="EMBL/GenBank/DDBJ databases">
        <authorList>
            <consortium name="DOE Joint Genome Institute"/>
            <person name="Ahrendt S."/>
            <person name="Looney B.P."/>
            <person name="Miyauchi S."/>
            <person name="Morin E."/>
            <person name="Drula E."/>
            <person name="Courty P.E."/>
            <person name="Chicoki N."/>
            <person name="Fauchery L."/>
            <person name="Kohler A."/>
            <person name="Kuo A."/>
            <person name="Labutti K."/>
            <person name="Pangilinan J."/>
            <person name="Lipzen A."/>
            <person name="Riley R."/>
            <person name="Andreopoulos W."/>
            <person name="He G."/>
            <person name="Johnson J."/>
            <person name="Barry K.W."/>
            <person name="Grigoriev I.V."/>
            <person name="Nagy L."/>
            <person name="Hibbett D."/>
            <person name="Henrissat B."/>
            <person name="Matheny P.B."/>
            <person name="Labbe J."/>
            <person name="Martin F."/>
        </authorList>
    </citation>
    <scope>NUCLEOTIDE SEQUENCE</scope>
    <source>
        <strain evidence="1">HHB10654</strain>
    </source>
</reference>
<keyword evidence="2" id="KW-1185">Reference proteome</keyword>
<name>A0ACB8TCS1_9AGAM</name>
<reference evidence="1" key="2">
    <citation type="journal article" date="2022" name="New Phytol.">
        <title>Evolutionary transition to the ectomycorrhizal habit in the genomes of a hyperdiverse lineage of mushroom-forming fungi.</title>
        <authorList>
            <person name="Looney B."/>
            <person name="Miyauchi S."/>
            <person name="Morin E."/>
            <person name="Drula E."/>
            <person name="Courty P.E."/>
            <person name="Kohler A."/>
            <person name="Kuo A."/>
            <person name="LaButti K."/>
            <person name="Pangilinan J."/>
            <person name="Lipzen A."/>
            <person name="Riley R."/>
            <person name="Andreopoulos W."/>
            <person name="He G."/>
            <person name="Johnson J."/>
            <person name="Nolan M."/>
            <person name="Tritt A."/>
            <person name="Barry K.W."/>
            <person name="Grigoriev I.V."/>
            <person name="Nagy L.G."/>
            <person name="Hibbett D."/>
            <person name="Henrissat B."/>
            <person name="Matheny P.B."/>
            <person name="Labbe J."/>
            <person name="Martin F.M."/>
        </authorList>
    </citation>
    <scope>NUCLEOTIDE SEQUENCE</scope>
    <source>
        <strain evidence="1">HHB10654</strain>
    </source>
</reference>
<evidence type="ECO:0000313" key="1">
    <source>
        <dbReference type="EMBL" id="KAI0066076.1"/>
    </source>
</evidence>
<gene>
    <name evidence="1" type="ORF">BV25DRAFT_1868362</name>
</gene>
<protein>
    <submittedName>
        <fullName evidence="1">PTPLA-domain-containing protein</fullName>
    </submittedName>
</protein>